<dbReference type="Gene3D" id="1.20.120.1740">
    <property type="entry name" value="Sodium ion translocating NADH-quinone reductase subunit C-like"/>
    <property type="match status" value="1"/>
</dbReference>
<evidence type="ECO:0000259" key="2">
    <source>
        <dbReference type="Pfam" id="PF18240"/>
    </source>
</evidence>
<accession>A0A7S3PVM6</accession>
<proteinExistence type="predicted"/>
<keyword evidence="1" id="KW-0732">Signal</keyword>
<evidence type="ECO:0000256" key="1">
    <source>
        <dbReference type="SAM" id="SignalP"/>
    </source>
</evidence>
<dbReference type="Pfam" id="PF18240">
    <property type="entry name" value="PSII_Pbs31"/>
    <property type="match status" value="1"/>
</dbReference>
<evidence type="ECO:0000313" key="3">
    <source>
        <dbReference type="EMBL" id="CAE0457115.1"/>
    </source>
</evidence>
<sequence>MKFIVAALALTSVAAFAPSSLERSTTALSMDRRSAFGQIATAGAVLAGVPAIASADVAAQINRARGLYGSRIANLAGAVAAGDYSAIAAEKSAFILFNSGAYPNNKPAQKNAVSQTNAIFAAIRSGDKAAVKSAYETYVTTNKINILPTVDSNEGQGYCSDFDFRVRSSAGAIYVR</sequence>
<dbReference type="EMBL" id="HBIO01002808">
    <property type="protein sequence ID" value="CAE0457115.1"/>
    <property type="molecule type" value="Transcribed_RNA"/>
</dbReference>
<dbReference type="AlphaFoldDB" id="A0A7S3PVM6"/>
<reference evidence="3" key="1">
    <citation type="submission" date="2021-01" db="EMBL/GenBank/DDBJ databases">
        <authorList>
            <person name="Corre E."/>
            <person name="Pelletier E."/>
            <person name="Niang G."/>
            <person name="Scheremetjew M."/>
            <person name="Finn R."/>
            <person name="Kale V."/>
            <person name="Holt S."/>
            <person name="Cochrane G."/>
            <person name="Meng A."/>
            <person name="Brown T."/>
            <person name="Cohen L."/>
        </authorList>
    </citation>
    <scope>NUCLEOTIDE SEQUENCE</scope>
    <source>
        <strain evidence="3">MM31A-1</strain>
    </source>
</reference>
<feature type="chain" id="PRO_5031386409" description="Photosystem II Psb31 protein domain-containing protein" evidence="1">
    <location>
        <begin position="16"/>
        <end position="176"/>
    </location>
</feature>
<dbReference type="InterPro" id="IPR040933">
    <property type="entry name" value="PSII_Pbs31"/>
</dbReference>
<name>A0A7S3PVM6_9STRA</name>
<feature type="signal peptide" evidence="1">
    <location>
        <begin position="1"/>
        <end position="15"/>
    </location>
</feature>
<organism evidence="3">
    <name type="scientific">Chaetoceros debilis</name>
    <dbReference type="NCBI Taxonomy" id="122233"/>
    <lineage>
        <taxon>Eukaryota</taxon>
        <taxon>Sar</taxon>
        <taxon>Stramenopiles</taxon>
        <taxon>Ochrophyta</taxon>
        <taxon>Bacillariophyta</taxon>
        <taxon>Coscinodiscophyceae</taxon>
        <taxon>Chaetocerotophycidae</taxon>
        <taxon>Chaetocerotales</taxon>
        <taxon>Chaetocerotaceae</taxon>
        <taxon>Chaetoceros</taxon>
    </lineage>
</organism>
<protein>
    <recommendedName>
        <fullName evidence="2">Photosystem II Psb31 protein domain-containing protein</fullName>
    </recommendedName>
</protein>
<feature type="domain" description="Photosystem II Psb31 protein" evidence="2">
    <location>
        <begin position="56"/>
        <end position="144"/>
    </location>
</feature>
<gene>
    <name evidence="3" type="ORF">CDEB00056_LOCUS1956</name>
</gene>